<dbReference type="Gene3D" id="3.40.50.1820">
    <property type="entry name" value="alpha/beta hydrolase"/>
    <property type="match status" value="1"/>
</dbReference>
<keyword evidence="2" id="KW-0378">Hydrolase</keyword>
<dbReference type="SUPFAM" id="SSF53474">
    <property type="entry name" value="alpha/beta-Hydrolases"/>
    <property type="match status" value="1"/>
</dbReference>
<dbReference type="RefSeq" id="WP_248592431.1">
    <property type="nucleotide sequence ID" value="NZ_BAABEB010000012.1"/>
</dbReference>
<dbReference type="EMBL" id="CP051627">
    <property type="protein sequence ID" value="UPT20178.1"/>
    <property type="molecule type" value="Genomic_DNA"/>
</dbReference>
<dbReference type="InterPro" id="IPR029058">
    <property type="entry name" value="AB_hydrolase_fold"/>
</dbReference>
<evidence type="ECO:0000313" key="2">
    <source>
        <dbReference type="EMBL" id="UPT20178.1"/>
    </source>
</evidence>
<feature type="domain" description="AB hydrolase-1" evidence="1">
    <location>
        <begin position="41"/>
        <end position="280"/>
    </location>
</feature>
<name>A0ABY4L1H5_THEAE</name>
<dbReference type="Proteomes" id="UP000832041">
    <property type="component" value="Chromosome"/>
</dbReference>
<accession>A0ABY4L1H5</accession>
<dbReference type="PANTHER" id="PTHR43194">
    <property type="entry name" value="HYDROLASE ALPHA/BETA FOLD FAMILY"/>
    <property type="match status" value="1"/>
</dbReference>
<dbReference type="InterPro" id="IPR000073">
    <property type="entry name" value="AB_hydrolase_1"/>
</dbReference>
<evidence type="ECO:0000313" key="3">
    <source>
        <dbReference type="Proteomes" id="UP000832041"/>
    </source>
</evidence>
<protein>
    <submittedName>
        <fullName evidence="2">Alpha/beta hydrolase</fullName>
    </submittedName>
</protein>
<organism evidence="2 3">
    <name type="scientific">Thermobifida alba</name>
    <name type="common">Thermomonospora alba</name>
    <dbReference type="NCBI Taxonomy" id="53522"/>
    <lineage>
        <taxon>Bacteria</taxon>
        <taxon>Bacillati</taxon>
        <taxon>Actinomycetota</taxon>
        <taxon>Actinomycetes</taxon>
        <taxon>Streptosporangiales</taxon>
        <taxon>Nocardiopsidaceae</taxon>
        <taxon>Thermobifida</taxon>
    </lineage>
</organism>
<evidence type="ECO:0000259" key="1">
    <source>
        <dbReference type="Pfam" id="PF12697"/>
    </source>
</evidence>
<dbReference type="PANTHER" id="PTHR43194:SF2">
    <property type="entry name" value="PEROXISOMAL MEMBRANE PROTEIN LPX1"/>
    <property type="match status" value="1"/>
</dbReference>
<reference evidence="2 3" key="1">
    <citation type="submission" date="2020-04" db="EMBL/GenBank/DDBJ databases">
        <title>Thermobifida alba genome sequencing and assembly.</title>
        <authorList>
            <person name="Luzics S."/>
            <person name="Horvath B."/>
            <person name="Nagy I."/>
            <person name="Toth A."/>
            <person name="Nagy I."/>
            <person name="Kukolya J."/>
        </authorList>
    </citation>
    <scope>NUCLEOTIDE SEQUENCE [LARGE SCALE GENOMIC DNA]</scope>
    <source>
        <strain evidence="2 3">DSM 43795</strain>
    </source>
</reference>
<gene>
    <name evidence="2" type="ORF">FOF52_03680</name>
</gene>
<sequence length="296" mass="32080">MSELPGPVAEAITRRPVRGSTRVADCDIAWLSWGEPGRQPLVLVHGGAAHAWWWSFTAPLLADTHHVVALDLSGHGDSGRREKYRFALWAAEALAVAHSLPSEAKPVLVGHSMGGMVTMFAAQQPDADLAAAIAIDAPLHTSTSRSRRTYGRSRWYRTREEAVARFRPLPQQPTAEPSLVRHVAEHSVTAAPEGWTFKFDPRVFADGQPDRPADLGADMARVRCPFGAVVAERGVVPPPDRERLAEFARGGPNRPPSSYIEIPGGYHHLMFDRPLELVDAVRQLVAAVVPGTAGAG</sequence>
<keyword evidence="3" id="KW-1185">Reference proteome</keyword>
<dbReference type="Pfam" id="PF12697">
    <property type="entry name" value="Abhydrolase_6"/>
    <property type="match status" value="1"/>
</dbReference>
<proteinExistence type="predicted"/>
<dbReference type="GO" id="GO:0016787">
    <property type="term" value="F:hydrolase activity"/>
    <property type="evidence" value="ECO:0007669"/>
    <property type="project" value="UniProtKB-KW"/>
</dbReference>
<dbReference type="InterPro" id="IPR050228">
    <property type="entry name" value="Carboxylesterase_BioH"/>
</dbReference>